<organism evidence="3 4">
    <name type="scientific">Halalkalibacillus sediminis</name>
    <dbReference type="NCBI Taxonomy" id="2018042"/>
    <lineage>
        <taxon>Bacteria</taxon>
        <taxon>Bacillati</taxon>
        <taxon>Bacillota</taxon>
        <taxon>Bacilli</taxon>
        <taxon>Bacillales</taxon>
        <taxon>Bacillaceae</taxon>
        <taxon>Halalkalibacillus</taxon>
    </lineage>
</organism>
<dbReference type="RefSeq" id="WP_101330191.1">
    <property type="nucleotide sequence ID" value="NZ_PJNH01000001.1"/>
</dbReference>
<gene>
    <name evidence="3" type="ORF">CEY16_01435</name>
</gene>
<proteinExistence type="predicted"/>
<dbReference type="EMBL" id="PJNH01000001">
    <property type="protein sequence ID" value="PKR78447.1"/>
    <property type="molecule type" value="Genomic_DNA"/>
</dbReference>
<feature type="region of interest" description="Disordered" evidence="1">
    <location>
        <begin position="1"/>
        <end position="21"/>
    </location>
</feature>
<accession>A0A2I0QVT0</accession>
<reference evidence="3 4" key="1">
    <citation type="submission" date="2017-06" db="EMBL/GenBank/DDBJ databases">
        <title>the draft geome sequence of Illustriluteabacillus marina B3227.</title>
        <authorList>
            <person name="He R.-H."/>
            <person name="Du Z.-J."/>
        </authorList>
    </citation>
    <scope>NUCLEOTIDE SEQUENCE [LARGE SCALE GENOMIC DNA]</scope>
    <source>
        <strain evidence="3 4">B3227</strain>
    </source>
</reference>
<protein>
    <submittedName>
        <fullName evidence="3">Uncharacterized protein</fullName>
    </submittedName>
</protein>
<evidence type="ECO:0000313" key="3">
    <source>
        <dbReference type="EMBL" id="PKR78447.1"/>
    </source>
</evidence>
<dbReference type="OrthoDB" id="2974006at2"/>
<evidence type="ECO:0000256" key="2">
    <source>
        <dbReference type="SAM" id="Phobius"/>
    </source>
</evidence>
<dbReference type="AlphaFoldDB" id="A0A2I0QVT0"/>
<keyword evidence="4" id="KW-1185">Reference proteome</keyword>
<evidence type="ECO:0000256" key="1">
    <source>
        <dbReference type="SAM" id="MobiDB-lite"/>
    </source>
</evidence>
<dbReference type="Proteomes" id="UP000243524">
    <property type="component" value="Unassembled WGS sequence"/>
</dbReference>
<name>A0A2I0QVT0_9BACI</name>
<keyword evidence="2" id="KW-1133">Transmembrane helix</keyword>
<feature type="transmembrane region" description="Helical" evidence="2">
    <location>
        <begin position="28"/>
        <end position="50"/>
    </location>
</feature>
<keyword evidence="2" id="KW-0472">Membrane</keyword>
<comment type="caution">
    <text evidence="3">The sequence shown here is derived from an EMBL/GenBank/DDBJ whole genome shotgun (WGS) entry which is preliminary data.</text>
</comment>
<evidence type="ECO:0000313" key="4">
    <source>
        <dbReference type="Proteomes" id="UP000243524"/>
    </source>
</evidence>
<keyword evidence="2" id="KW-0812">Transmembrane</keyword>
<sequence length="76" mass="8505">MSDDFKRKDVEVQHHEKKTDNSRVGATAIKWIAILIIVFAIMWFIISYIFPMFGGGSGNNALSTLDVVTNSIQGFL</sequence>